<keyword evidence="5" id="KW-1185">Reference proteome</keyword>
<accession>A0ABT0UN98</accession>
<dbReference type="PANTHER" id="PTHR30627">
    <property type="entry name" value="PEPTIDOGLYCAN D,D-TRANSPEPTIDASE"/>
    <property type="match status" value="1"/>
</dbReference>
<gene>
    <name evidence="4" type="ORF">NBG84_17100</name>
</gene>
<dbReference type="InterPro" id="IPR050515">
    <property type="entry name" value="Beta-lactam/transpept"/>
</dbReference>
<comment type="caution">
    <text evidence="4">The sequence shown here is derived from an EMBL/GenBank/DDBJ whole genome shotgun (WGS) entry which is preliminary data.</text>
</comment>
<feature type="region of interest" description="Disordered" evidence="1">
    <location>
        <begin position="477"/>
        <end position="501"/>
    </location>
</feature>
<evidence type="ECO:0000259" key="2">
    <source>
        <dbReference type="Pfam" id="PF00905"/>
    </source>
</evidence>
<dbReference type="Proteomes" id="UP001431429">
    <property type="component" value="Unassembled WGS sequence"/>
</dbReference>
<dbReference type="Pfam" id="PF05223">
    <property type="entry name" value="MecA_N"/>
    <property type="match status" value="1"/>
</dbReference>
<name>A0ABT0UN98_9ACTN</name>
<dbReference type="EMBL" id="JAMQAW010000017">
    <property type="protein sequence ID" value="MCM2389988.1"/>
    <property type="molecule type" value="Genomic_DNA"/>
</dbReference>
<evidence type="ECO:0000256" key="1">
    <source>
        <dbReference type="SAM" id="MobiDB-lite"/>
    </source>
</evidence>
<dbReference type="InterPro" id="IPR012338">
    <property type="entry name" value="Beta-lactam/transpept-like"/>
</dbReference>
<protein>
    <submittedName>
        <fullName evidence="4">Penicillin-binding transpeptidase domain-containing protein</fullName>
    </submittedName>
</protein>
<dbReference type="PANTHER" id="PTHR30627:SF24">
    <property type="entry name" value="PENICILLIN-BINDING PROTEIN 4B"/>
    <property type="match status" value="1"/>
</dbReference>
<dbReference type="InterPro" id="IPR001460">
    <property type="entry name" value="PCN-bd_Tpept"/>
</dbReference>
<dbReference type="Gene3D" id="3.40.710.10">
    <property type="entry name" value="DD-peptidase/beta-lactamase superfamily"/>
    <property type="match status" value="1"/>
</dbReference>
<proteinExistence type="predicted"/>
<evidence type="ECO:0000313" key="4">
    <source>
        <dbReference type="EMBL" id="MCM2389988.1"/>
    </source>
</evidence>
<evidence type="ECO:0000313" key="5">
    <source>
        <dbReference type="Proteomes" id="UP001431429"/>
    </source>
</evidence>
<evidence type="ECO:0000259" key="3">
    <source>
        <dbReference type="Pfam" id="PF05223"/>
    </source>
</evidence>
<organism evidence="4 5">
    <name type="scientific">Streptomyces albipurpureus</name>
    <dbReference type="NCBI Taxonomy" id="2897419"/>
    <lineage>
        <taxon>Bacteria</taxon>
        <taxon>Bacillati</taxon>
        <taxon>Actinomycetota</taxon>
        <taxon>Actinomycetes</taxon>
        <taxon>Kitasatosporales</taxon>
        <taxon>Streptomycetaceae</taxon>
        <taxon>Streptomyces</taxon>
    </lineage>
</organism>
<dbReference type="RefSeq" id="WP_250920331.1">
    <property type="nucleotide sequence ID" value="NZ_JAMQAW010000017.1"/>
</dbReference>
<sequence>MRSGVKVAVIGGAFVLVATGVGYGGYTVLFDGEDGESTSTASAKRKTGPPDATEIDEASKAFLAAWASGDAAAAAQLTNNPVEAQPLLGEFRSAAKVSKAVITPQAPTGARVPFTVRATVRHGKVTKPWSYSSYLQVVRGLTTGKPLVEWAPTLVHPALTKGRTLRTGPVTAPPVTAVDHQGRELIREKFPSLGPMLDALRKKYGKLAGGTPGVELVITSTDPNAADQTLLALSKGTPGKLRTALDADVQAAAEAAVKQHGSAALVAIKPSTGEIRAVANSPAGGYNTAMLGAQAPGSTMKIVTAAMMLDKGIVEGPGSKVECPSTVQWMGRTFENLEGFSLTDSTFKDSFLRSCNTTFIKAVKPLDERDESGTALGATARKYFGIGLEWKTGVASFDGKVPESTGTETAASYIGQGRITMNALTMASVSATVQNGGFRQPVLVPASLDDRQLATAQRMPGGMSSALREMMAATAQHGTGQASMASVPGSKGAKTGSAEVDGQGKSNSWFTAYAGDLAVAAVVQSGGRGGEAAGPAVARVLNAR</sequence>
<feature type="domain" description="NTF2-like N-terminal transpeptidase" evidence="3">
    <location>
        <begin position="57"/>
        <end position="162"/>
    </location>
</feature>
<feature type="domain" description="Penicillin-binding protein transpeptidase" evidence="2">
    <location>
        <begin position="264"/>
        <end position="541"/>
    </location>
</feature>
<dbReference type="SUPFAM" id="SSF56601">
    <property type="entry name" value="beta-lactamase/transpeptidase-like"/>
    <property type="match status" value="1"/>
</dbReference>
<reference evidence="4" key="1">
    <citation type="submission" date="2022-06" db="EMBL/GenBank/DDBJ databases">
        <title>Genome public.</title>
        <authorList>
            <person name="Sun Q."/>
        </authorList>
    </citation>
    <scope>NUCLEOTIDE SEQUENCE</scope>
    <source>
        <strain evidence="4">CWNU-1</strain>
    </source>
</reference>
<dbReference type="Pfam" id="PF00905">
    <property type="entry name" value="Transpeptidase"/>
    <property type="match status" value="1"/>
</dbReference>
<dbReference type="InterPro" id="IPR007887">
    <property type="entry name" value="MecA_N"/>
</dbReference>